<accession>A0A928KQ15</accession>
<keyword evidence="1" id="KW-0175">Coiled coil</keyword>
<feature type="coiled-coil region" evidence="1">
    <location>
        <begin position="464"/>
        <end position="521"/>
    </location>
</feature>
<dbReference type="PANTHER" id="PTHR38032:SF1">
    <property type="entry name" value="RNA-BINDING PROTEIN KHPB N-TERMINAL DOMAIN-CONTAINING PROTEIN"/>
    <property type="match status" value="1"/>
</dbReference>
<evidence type="ECO:0000259" key="3">
    <source>
        <dbReference type="Pfam" id="PF20250"/>
    </source>
</evidence>
<dbReference type="Pfam" id="PF20250">
    <property type="entry name" value="FapA_N"/>
    <property type="match status" value="1"/>
</dbReference>
<dbReference type="AlphaFoldDB" id="A0A928KQ15"/>
<evidence type="ECO:0000313" key="4">
    <source>
        <dbReference type="EMBL" id="MBE6832657.1"/>
    </source>
</evidence>
<reference evidence="4" key="1">
    <citation type="submission" date="2019-04" db="EMBL/GenBank/DDBJ databases">
        <title>Evolution of Biomass-Degrading Anaerobic Consortia Revealed by Metagenomics.</title>
        <authorList>
            <person name="Peng X."/>
        </authorList>
    </citation>
    <scope>NUCLEOTIDE SEQUENCE</scope>
    <source>
        <strain evidence="4">SIG551</strain>
    </source>
</reference>
<dbReference type="InterPro" id="IPR005646">
    <property type="entry name" value="FapA"/>
</dbReference>
<feature type="compositionally biased region" description="Low complexity" evidence="2">
    <location>
        <begin position="91"/>
        <end position="103"/>
    </location>
</feature>
<proteinExistence type="predicted"/>
<evidence type="ECO:0000256" key="2">
    <source>
        <dbReference type="SAM" id="MobiDB-lite"/>
    </source>
</evidence>
<name>A0A928KQ15_9FIRM</name>
<dbReference type="RefSeq" id="WP_326840000.1">
    <property type="nucleotide sequence ID" value="NZ_JBKWRC010000001.1"/>
</dbReference>
<dbReference type="Proteomes" id="UP000754750">
    <property type="component" value="Unassembled WGS sequence"/>
</dbReference>
<gene>
    <name evidence="4" type="ORF">E7512_03600</name>
</gene>
<evidence type="ECO:0000256" key="1">
    <source>
        <dbReference type="SAM" id="Coils"/>
    </source>
</evidence>
<feature type="compositionally biased region" description="Basic and acidic residues" evidence="2">
    <location>
        <begin position="13"/>
        <end position="24"/>
    </location>
</feature>
<dbReference type="InterPro" id="IPR046865">
    <property type="entry name" value="FapA_b_solenoid"/>
</dbReference>
<dbReference type="PANTHER" id="PTHR38032">
    <property type="entry name" value="POLYMERASE-RELATED"/>
    <property type="match status" value="1"/>
</dbReference>
<feature type="domain" description="Flagellar Assembly Protein A N-terminal region" evidence="3">
    <location>
        <begin position="117"/>
        <end position="284"/>
    </location>
</feature>
<dbReference type="EMBL" id="SVNY01000002">
    <property type="protein sequence ID" value="MBE6832657.1"/>
    <property type="molecule type" value="Genomic_DNA"/>
</dbReference>
<evidence type="ECO:0000313" key="5">
    <source>
        <dbReference type="Proteomes" id="UP000754750"/>
    </source>
</evidence>
<comment type="caution">
    <text evidence="4">The sequence shown here is derived from an EMBL/GenBank/DDBJ whole genome shotgun (WGS) entry which is preliminary data.</text>
</comment>
<dbReference type="Pfam" id="PF03961">
    <property type="entry name" value="FapA"/>
    <property type="match status" value="1"/>
</dbReference>
<dbReference type="InterPro" id="IPR046866">
    <property type="entry name" value="FapA_N"/>
</dbReference>
<organism evidence="4 5">
    <name type="scientific">Faecalispora sporosphaeroides</name>
    <dbReference type="NCBI Taxonomy" id="1549"/>
    <lineage>
        <taxon>Bacteria</taxon>
        <taxon>Bacillati</taxon>
        <taxon>Bacillota</taxon>
        <taxon>Clostridia</taxon>
        <taxon>Eubacteriales</taxon>
        <taxon>Oscillospiraceae</taxon>
        <taxon>Faecalispora</taxon>
    </lineage>
</organism>
<feature type="region of interest" description="Disordered" evidence="2">
    <location>
        <begin position="12"/>
        <end position="119"/>
    </location>
</feature>
<feature type="compositionally biased region" description="Basic and acidic residues" evidence="2">
    <location>
        <begin position="61"/>
        <end position="90"/>
    </location>
</feature>
<sequence>MIVFPKSLAKFWNKKEKTDQDAVRSTEGMNEQPEDPDGAIPAPEPEHAAESEQAAEQEQLSEPKEMSARDHIRELEQLLGMEPEKQEKQIPEQQAEEGAPAAGDHTTEESSEPPILDLKVSSNGMRAVLEVTLHSLNQKVTPEEILAFLEKNKICYGILEEEIREYCRQANFSQSLVCAVGKQVLDENDGRIEYHFETDKVLRPIQRKDGSLDYRELGLVKNISKGDSLCALIMPKPGSDGMDVYGKVVPYRKGTVPALPVGVNTQPSEDGQTLISTVDGTIEILPNAINVNEIFIVKGDVGRDSGNVSAKCSVLIQGDVKSGFSVSAGGDITVRGIVEHANLEAGGNIVISQGMNGGGRGRLKAGGNISGKFFENAILDAQHEIYASIIMSSSVRAGGSLILNKDIATLAGGECTVGCGVYAKNIGNPSGSVTKVRIESRELNSLLTETSKKLKNPEVLLHELDNARREMREFEDQFERLHQQFLQQHPEDDGSQFEQVNKAAEKKRIQFSKKIEELEEQHQLSEASLNSFLSYSIIAKGMAYPGTKIEIAGYTYNVVKETSCAKFYLTFGKIEWRPATPADTPDTVKH</sequence>
<protein>
    <submittedName>
        <fullName evidence="4">DUF342 domain-containing protein</fullName>
    </submittedName>
</protein>